<protein>
    <submittedName>
        <fullName evidence="9">ABC transporter permease</fullName>
    </submittedName>
</protein>
<evidence type="ECO:0000256" key="7">
    <source>
        <dbReference type="SAM" id="Phobius"/>
    </source>
</evidence>
<feature type="domain" description="ABC3 transporter permease C-terminal" evidence="8">
    <location>
        <begin position="274"/>
        <end position="394"/>
    </location>
</feature>
<feature type="transmembrane region" description="Helical" evidence="7">
    <location>
        <begin position="323"/>
        <end position="345"/>
    </location>
</feature>
<evidence type="ECO:0000256" key="5">
    <source>
        <dbReference type="ARBA" id="ARBA00023136"/>
    </source>
</evidence>
<evidence type="ECO:0000313" key="10">
    <source>
        <dbReference type="Proteomes" id="UP000615234"/>
    </source>
</evidence>
<feature type="domain" description="ABC3 transporter permease C-terminal" evidence="8">
    <location>
        <begin position="725"/>
        <end position="828"/>
    </location>
</feature>
<dbReference type="EMBL" id="JACOOX010000004">
    <property type="protein sequence ID" value="MBC5662997.1"/>
    <property type="molecule type" value="Genomic_DNA"/>
</dbReference>
<feature type="transmembrane region" description="Helical" evidence="7">
    <location>
        <begin position="365"/>
        <end position="382"/>
    </location>
</feature>
<keyword evidence="3 7" id="KW-0812">Transmembrane</keyword>
<evidence type="ECO:0000259" key="8">
    <source>
        <dbReference type="Pfam" id="PF02687"/>
    </source>
</evidence>
<feature type="transmembrane region" description="Helical" evidence="7">
    <location>
        <begin position="269"/>
        <end position="302"/>
    </location>
</feature>
<evidence type="ECO:0000256" key="1">
    <source>
        <dbReference type="ARBA" id="ARBA00004651"/>
    </source>
</evidence>
<sequence>MRKVDNHRCITNISKKSMLANKKRNGILLAAIILTTVMLTTLFTVVNSLIKSYETSTCYQVGTSSHAGFKFMTQEEYDELATDKKIHNLSYNVIIGNLLNEELKKDYTEIRYTQELNAKQSFAYPEMGSLPEKYNEVAVCTNVLDDFGIPHELGQILHLKISNGFDTYEGDFTVCGIWEKPAETIANQIFVSKKFQESFAPVWKDREDYNKFLKQNSYAGATNSDFDFPSTFNISAQMDALKERHGFGDEINDGINWAYTTSSIDATSVLIVLILLTLIMLSGYLIIYNIFLIAVTADIHYYGLLKTIGMTNTQLKKLVLKQAMLLSVIAIPVGMILGYVLSHIVLPLIAENITSEACKVYSNPFVFLSCAVFAWVTVRISCAKPCRIIKKISPVEAVEFNDCQVEKLSQRKKAKKVNPFSMAWENLKRNKKRSTAVILSMVLSILMINVTVSIVSCFDEDKYISTFAGSDISVADATLYNSHSLETVLDGVTFQDMEALEKMDGITECGAIYMSEIQQKVDGTSWERLKRIYEEHNDWFVSEQDQKNWFDSLVYDQKQIDAHLYGVDKMIFDAMELDTEVVDWDTFCSGDYAIVSSMTEGRSNDSGFALYQVGEKIPVELPSGKVKEYEVIAIGDVPYSMGPKHSHGMDVYVTIPSEEYRKVVPDSKGAMQLLMNLDKEHLQEAESYVEQYCETVNEDLDYQSRDVYLKEFKDTVRMFLIVGSALSAILALIGIMNFINLTYTSIHERNQELKVLWSVGMTKNQIASMLSFEGILRMCLAFVFVLSIGQLLNYLIVYAIAGGTIMFTYHYVVWPMFACIPVFLLIAASVPRLMTGKIV</sequence>
<evidence type="ECO:0000256" key="4">
    <source>
        <dbReference type="ARBA" id="ARBA00022989"/>
    </source>
</evidence>
<comment type="caution">
    <text evidence="9">The sequence shown here is derived from an EMBL/GenBank/DDBJ whole genome shotgun (WGS) entry which is preliminary data.</text>
</comment>
<feature type="transmembrane region" description="Helical" evidence="7">
    <location>
        <begin position="26"/>
        <end position="50"/>
    </location>
</feature>
<feature type="transmembrane region" description="Helical" evidence="7">
    <location>
        <begin position="779"/>
        <end position="801"/>
    </location>
</feature>
<dbReference type="RefSeq" id="WP_186847709.1">
    <property type="nucleotide sequence ID" value="NZ_JACOOX010000004.1"/>
</dbReference>
<keyword evidence="4 7" id="KW-1133">Transmembrane helix</keyword>
<feature type="transmembrane region" description="Helical" evidence="7">
    <location>
        <begin position="718"/>
        <end position="739"/>
    </location>
</feature>
<dbReference type="InterPro" id="IPR050250">
    <property type="entry name" value="Macrolide_Exporter_MacB"/>
</dbReference>
<proteinExistence type="inferred from homology"/>
<comment type="subcellular location">
    <subcellularLocation>
        <location evidence="1">Cell membrane</location>
        <topology evidence="1">Multi-pass membrane protein</topology>
    </subcellularLocation>
</comment>
<gene>
    <name evidence="9" type="ORF">H8S09_08845</name>
</gene>
<dbReference type="InterPro" id="IPR003838">
    <property type="entry name" value="ABC3_permease_C"/>
</dbReference>
<dbReference type="PANTHER" id="PTHR30572:SF4">
    <property type="entry name" value="ABC TRANSPORTER PERMEASE YTRF"/>
    <property type="match status" value="1"/>
</dbReference>
<keyword evidence="5 7" id="KW-0472">Membrane</keyword>
<evidence type="ECO:0000256" key="3">
    <source>
        <dbReference type="ARBA" id="ARBA00022692"/>
    </source>
</evidence>
<organism evidence="9 10">
    <name type="scientific">Coprococcus hominis</name>
    <name type="common">ex Liu et al. 2022</name>
    <dbReference type="NCBI Taxonomy" id="2763039"/>
    <lineage>
        <taxon>Bacteria</taxon>
        <taxon>Bacillati</taxon>
        <taxon>Bacillota</taxon>
        <taxon>Clostridia</taxon>
        <taxon>Lachnospirales</taxon>
        <taxon>Lachnospiraceae</taxon>
        <taxon>Coprococcus</taxon>
    </lineage>
</organism>
<dbReference type="Pfam" id="PF02687">
    <property type="entry name" value="FtsX"/>
    <property type="match status" value="2"/>
</dbReference>
<evidence type="ECO:0000256" key="2">
    <source>
        <dbReference type="ARBA" id="ARBA00022475"/>
    </source>
</evidence>
<feature type="transmembrane region" description="Helical" evidence="7">
    <location>
        <begin position="436"/>
        <end position="455"/>
    </location>
</feature>
<dbReference type="Proteomes" id="UP000615234">
    <property type="component" value="Unassembled WGS sequence"/>
</dbReference>
<reference evidence="9 10" key="1">
    <citation type="submission" date="2020-08" db="EMBL/GenBank/DDBJ databases">
        <title>Genome public.</title>
        <authorList>
            <person name="Liu C."/>
            <person name="Sun Q."/>
        </authorList>
    </citation>
    <scope>NUCLEOTIDE SEQUENCE [LARGE SCALE GENOMIC DNA]</scope>
    <source>
        <strain evidence="9 10">NSJ-10</strain>
    </source>
</reference>
<name>A0A8I0DV40_9FIRM</name>
<comment type="similarity">
    <text evidence="6">Belongs to the ABC-4 integral membrane protein family.</text>
</comment>
<dbReference type="AlphaFoldDB" id="A0A8I0DV40"/>
<accession>A0A8I0DV40</accession>
<evidence type="ECO:0000313" key="9">
    <source>
        <dbReference type="EMBL" id="MBC5662997.1"/>
    </source>
</evidence>
<keyword evidence="2" id="KW-1003">Cell membrane</keyword>
<dbReference type="GO" id="GO:0005886">
    <property type="term" value="C:plasma membrane"/>
    <property type="evidence" value="ECO:0007669"/>
    <property type="project" value="UniProtKB-SubCell"/>
</dbReference>
<dbReference type="PANTHER" id="PTHR30572">
    <property type="entry name" value="MEMBRANE COMPONENT OF TRANSPORTER-RELATED"/>
    <property type="match status" value="1"/>
</dbReference>
<keyword evidence="10" id="KW-1185">Reference proteome</keyword>
<evidence type="ECO:0000256" key="6">
    <source>
        <dbReference type="ARBA" id="ARBA00038076"/>
    </source>
</evidence>
<feature type="transmembrane region" description="Helical" evidence="7">
    <location>
        <begin position="813"/>
        <end position="834"/>
    </location>
</feature>
<dbReference type="GO" id="GO:0022857">
    <property type="term" value="F:transmembrane transporter activity"/>
    <property type="evidence" value="ECO:0007669"/>
    <property type="project" value="TreeGrafter"/>
</dbReference>